<feature type="domain" description="DDE-1" evidence="1">
    <location>
        <begin position="110"/>
        <end position="285"/>
    </location>
</feature>
<feature type="non-terminal residue" evidence="2">
    <location>
        <position position="1"/>
    </location>
</feature>
<dbReference type="GO" id="GO:0003677">
    <property type="term" value="F:DNA binding"/>
    <property type="evidence" value="ECO:0007669"/>
    <property type="project" value="TreeGrafter"/>
</dbReference>
<dbReference type="Proteomes" id="UP000016934">
    <property type="component" value="Unassembled WGS sequence"/>
</dbReference>
<proteinExistence type="predicted"/>
<keyword evidence="3" id="KW-1185">Reference proteome</keyword>
<dbReference type="KEGG" id="bsc:COCSADRAFT_61253"/>
<reference evidence="3" key="2">
    <citation type="journal article" date="2013" name="PLoS Genet.">
        <title>Comparative genome structure, secondary metabolite, and effector coding capacity across Cochliobolus pathogens.</title>
        <authorList>
            <person name="Condon B.J."/>
            <person name="Leng Y."/>
            <person name="Wu D."/>
            <person name="Bushley K.E."/>
            <person name="Ohm R.A."/>
            <person name="Otillar R."/>
            <person name="Martin J."/>
            <person name="Schackwitz W."/>
            <person name="Grimwood J."/>
            <person name="MohdZainudin N."/>
            <person name="Xue C."/>
            <person name="Wang R."/>
            <person name="Manning V.A."/>
            <person name="Dhillon B."/>
            <person name="Tu Z.J."/>
            <person name="Steffenson B.J."/>
            <person name="Salamov A."/>
            <person name="Sun H."/>
            <person name="Lowry S."/>
            <person name="LaButti K."/>
            <person name="Han J."/>
            <person name="Copeland A."/>
            <person name="Lindquist E."/>
            <person name="Barry K."/>
            <person name="Schmutz J."/>
            <person name="Baker S.E."/>
            <person name="Ciuffetti L.M."/>
            <person name="Grigoriev I.V."/>
            <person name="Zhong S."/>
            <person name="Turgeon B.G."/>
        </authorList>
    </citation>
    <scope>NUCLEOTIDE SEQUENCE [LARGE SCALE GENOMIC DNA]</scope>
    <source>
        <strain evidence="3">ND90Pr / ATCC 201652</strain>
    </source>
</reference>
<evidence type="ECO:0000313" key="2">
    <source>
        <dbReference type="EMBL" id="EMD66013.1"/>
    </source>
</evidence>
<dbReference type="EMBL" id="KB445641">
    <property type="protein sequence ID" value="EMD66013.1"/>
    <property type="molecule type" value="Genomic_DNA"/>
</dbReference>
<evidence type="ECO:0000259" key="1">
    <source>
        <dbReference type="Pfam" id="PF03184"/>
    </source>
</evidence>
<dbReference type="Pfam" id="PF03184">
    <property type="entry name" value="DDE_1"/>
    <property type="match status" value="1"/>
</dbReference>
<feature type="non-terminal residue" evidence="2">
    <location>
        <position position="342"/>
    </location>
</feature>
<dbReference type="AlphaFoldDB" id="M2SFI5"/>
<protein>
    <recommendedName>
        <fullName evidence="1">DDE-1 domain-containing protein</fullName>
    </recommendedName>
</protein>
<dbReference type="GeneID" id="19140383"/>
<dbReference type="eggNOG" id="KOG3105">
    <property type="taxonomic scope" value="Eukaryota"/>
</dbReference>
<accession>M2SFI5</accession>
<dbReference type="OMA" id="SGTHENI"/>
<dbReference type="OrthoDB" id="3690405at2759"/>
<dbReference type="PANTHER" id="PTHR19303">
    <property type="entry name" value="TRANSPOSON"/>
    <property type="match status" value="1"/>
</dbReference>
<dbReference type="RefSeq" id="XP_007698460.1">
    <property type="nucleotide sequence ID" value="XM_007700270.1"/>
</dbReference>
<organism evidence="2 3">
    <name type="scientific">Cochliobolus sativus (strain ND90Pr / ATCC 201652)</name>
    <name type="common">Common root rot and spot blotch fungus</name>
    <name type="synonym">Bipolaris sorokiniana</name>
    <dbReference type="NCBI Taxonomy" id="665912"/>
    <lineage>
        <taxon>Eukaryota</taxon>
        <taxon>Fungi</taxon>
        <taxon>Dikarya</taxon>
        <taxon>Ascomycota</taxon>
        <taxon>Pezizomycotina</taxon>
        <taxon>Dothideomycetes</taxon>
        <taxon>Pleosporomycetidae</taxon>
        <taxon>Pleosporales</taxon>
        <taxon>Pleosporineae</taxon>
        <taxon>Pleosporaceae</taxon>
        <taxon>Bipolaris</taxon>
    </lineage>
</organism>
<name>M2SFI5_COCSN</name>
<dbReference type="HOGENOM" id="CLU_013929_2_2_1"/>
<sequence>VKNYVAVIAEWEPSNSWVTRFLKRHNDVICIRKATGIDRDRHRADNPANYQSYFDLIYAKLNQYSIAPHNIYNMDEKGFLLGRIMPSKRIFSKELWEQKKIRKTLQDGSRDWITIVGCICADGSSVDPTIIYEGTDGLRNEWLRDLEAGKHQVFCCNSPSGWSNNDLALAWVEQVFDRLTKEKAKRDYRLLLLDRHGSHLAPAFIDYCDAHRLLLAVIPPHCSHRLQPLDVALFKPLSRREYGVELDELLRCNQSLGNLRKNDFLRLSCAAFTSAFTPNNILSSFAATGVHPRDADAMSKLLDAAVPDTSSVAAKRVSQALHSLHVNNKLLHVEYDQLRDEL</sequence>
<evidence type="ECO:0000313" key="3">
    <source>
        <dbReference type="Proteomes" id="UP000016934"/>
    </source>
</evidence>
<reference evidence="2 3" key="1">
    <citation type="journal article" date="2012" name="PLoS Pathog.">
        <title>Diverse lifestyles and strategies of plant pathogenesis encoded in the genomes of eighteen Dothideomycetes fungi.</title>
        <authorList>
            <person name="Ohm R.A."/>
            <person name="Feau N."/>
            <person name="Henrissat B."/>
            <person name="Schoch C.L."/>
            <person name="Horwitz B.A."/>
            <person name="Barry K.W."/>
            <person name="Condon B.J."/>
            <person name="Copeland A.C."/>
            <person name="Dhillon B."/>
            <person name="Glaser F."/>
            <person name="Hesse C.N."/>
            <person name="Kosti I."/>
            <person name="LaButti K."/>
            <person name="Lindquist E.A."/>
            <person name="Lucas S."/>
            <person name="Salamov A.A."/>
            <person name="Bradshaw R.E."/>
            <person name="Ciuffetti L."/>
            <person name="Hamelin R.C."/>
            <person name="Kema G.H.J."/>
            <person name="Lawrence C."/>
            <person name="Scott J.A."/>
            <person name="Spatafora J.W."/>
            <person name="Turgeon B.G."/>
            <person name="de Wit P.J.G.M."/>
            <person name="Zhong S."/>
            <person name="Goodwin S.B."/>
            <person name="Grigoriev I.V."/>
        </authorList>
    </citation>
    <scope>NUCLEOTIDE SEQUENCE [LARGE SCALE GENOMIC DNA]</scope>
    <source>
        <strain evidence="3">ND90Pr / ATCC 201652</strain>
    </source>
</reference>
<dbReference type="STRING" id="665912.M2SFI5"/>
<dbReference type="InterPro" id="IPR050863">
    <property type="entry name" value="CenT-Element_Derived"/>
</dbReference>
<dbReference type="PANTHER" id="PTHR19303:SF74">
    <property type="entry name" value="POGO TRANSPOSABLE ELEMENT WITH KRAB DOMAIN"/>
    <property type="match status" value="1"/>
</dbReference>
<gene>
    <name evidence="2" type="ORF">COCSADRAFT_61253</name>
</gene>
<dbReference type="InterPro" id="IPR004875">
    <property type="entry name" value="DDE_SF_endonuclease_dom"/>
</dbReference>
<dbReference type="GO" id="GO:0005634">
    <property type="term" value="C:nucleus"/>
    <property type="evidence" value="ECO:0007669"/>
    <property type="project" value="TreeGrafter"/>
</dbReference>